<evidence type="ECO:0000256" key="3">
    <source>
        <dbReference type="ARBA" id="ARBA00022989"/>
    </source>
</evidence>
<evidence type="ECO:0000256" key="5">
    <source>
        <dbReference type="SAM" id="Phobius"/>
    </source>
</evidence>
<sequence>MLRSPVPKNMIWYQTLTLLELLLGILFFGLYVGYLLRVRKVALFFGQRPHGIWFKFLLRHVYAVLLIVAILGPSFGAMKKEIRTIGKDLFIAVDLSKSMDATDVQPSRLEKAKHEIQRLITRFNSDRIGLLVFSNEAFVQSPLTYDQNALQLYTQTLRTSLVPHSGTDYAPVLALTLDKLKQNAMPEAEEQKARVLVLVSDGEDFGGEVTELAEQLRDQNIRVYTLGIGTTAGSPIPTNRGLKKDAEGNTVLTRLNPEPLMQLAALTGGQYYEVNDRVSEVSKLISAINNIEGELRESKTIDVTANKYIYPLALALFLIALDVLITIKLVRI</sequence>
<keyword evidence="3 5" id="KW-1133">Transmembrane helix</keyword>
<proteinExistence type="predicted"/>
<dbReference type="Gene3D" id="3.40.50.410">
    <property type="entry name" value="von Willebrand factor, type A domain"/>
    <property type="match status" value="1"/>
</dbReference>
<dbReference type="InterPro" id="IPR002035">
    <property type="entry name" value="VWF_A"/>
</dbReference>
<reference evidence="8" key="1">
    <citation type="submission" date="2017-06" db="EMBL/GenBank/DDBJ databases">
        <authorList>
            <person name="Varghese N."/>
            <person name="Submissions S."/>
        </authorList>
    </citation>
    <scope>NUCLEOTIDE SEQUENCE [LARGE SCALE GENOMIC DNA]</scope>
    <source>
        <strain evidence="8">NKM1</strain>
    </source>
</reference>
<evidence type="ECO:0000256" key="1">
    <source>
        <dbReference type="ARBA" id="ARBA00022475"/>
    </source>
</evidence>
<feature type="transmembrane region" description="Helical" evidence="5">
    <location>
        <begin position="57"/>
        <end position="78"/>
    </location>
</feature>
<dbReference type="PANTHER" id="PTHR22550:SF5">
    <property type="entry name" value="LEUCINE ZIPPER PROTEIN 4"/>
    <property type="match status" value="1"/>
</dbReference>
<feature type="transmembrane region" description="Helical" evidence="5">
    <location>
        <begin position="12"/>
        <end position="36"/>
    </location>
</feature>
<dbReference type="PROSITE" id="PS50234">
    <property type="entry name" value="VWFA"/>
    <property type="match status" value="1"/>
</dbReference>
<dbReference type="InterPro" id="IPR050768">
    <property type="entry name" value="UPF0353/GerABKA_families"/>
</dbReference>
<keyword evidence="4 5" id="KW-0472">Membrane</keyword>
<dbReference type="InterPro" id="IPR036465">
    <property type="entry name" value="vWFA_dom_sf"/>
</dbReference>
<keyword evidence="8" id="KW-1185">Reference proteome</keyword>
<feature type="transmembrane region" description="Helical" evidence="5">
    <location>
        <begin position="308"/>
        <end position="330"/>
    </location>
</feature>
<dbReference type="SUPFAM" id="SSF53300">
    <property type="entry name" value="vWA-like"/>
    <property type="match status" value="1"/>
</dbReference>
<dbReference type="AlphaFoldDB" id="A0A239K028"/>
<evidence type="ECO:0000256" key="2">
    <source>
        <dbReference type="ARBA" id="ARBA00022692"/>
    </source>
</evidence>
<keyword evidence="2 5" id="KW-0812">Transmembrane</keyword>
<organism evidence="7 8">
    <name type="scientific">Pontibacter ummariensis</name>
    <dbReference type="NCBI Taxonomy" id="1610492"/>
    <lineage>
        <taxon>Bacteria</taxon>
        <taxon>Pseudomonadati</taxon>
        <taxon>Bacteroidota</taxon>
        <taxon>Cytophagia</taxon>
        <taxon>Cytophagales</taxon>
        <taxon>Hymenobacteraceae</taxon>
        <taxon>Pontibacter</taxon>
    </lineage>
</organism>
<dbReference type="EMBL" id="FZOQ01000025">
    <property type="protein sequence ID" value="SNT11697.1"/>
    <property type="molecule type" value="Genomic_DNA"/>
</dbReference>
<evidence type="ECO:0000313" key="7">
    <source>
        <dbReference type="EMBL" id="SNT11697.1"/>
    </source>
</evidence>
<accession>A0A239K028</accession>
<dbReference type="PANTHER" id="PTHR22550">
    <property type="entry name" value="SPORE GERMINATION PROTEIN"/>
    <property type="match status" value="1"/>
</dbReference>
<protein>
    <submittedName>
        <fullName evidence="7">Ca-activated chloride channel family protein</fullName>
    </submittedName>
</protein>
<feature type="domain" description="VWFA" evidence="6">
    <location>
        <begin position="88"/>
        <end position="288"/>
    </location>
</feature>
<dbReference type="Proteomes" id="UP000198432">
    <property type="component" value="Unassembled WGS sequence"/>
</dbReference>
<evidence type="ECO:0000259" key="6">
    <source>
        <dbReference type="PROSITE" id="PS50234"/>
    </source>
</evidence>
<name>A0A239K028_9BACT</name>
<dbReference type="Pfam" id="PF13519">
    <property type="entry name" value="VWA_2"/>
    <property type="match status" value="1"/>
</dbReference>
<keyword evidence="1" id="KW-1003">Cell membrane</keyword>
<evidence type="ECO:0000256" key="4">
    <source>
        <dbReference type="ARBA" id="ARBA00023136"/>
    </source>
</evidence>
<gene>
    <name evidence="7" type="ORF">SAMN06296052_12526</name>
</gene>
<evidence type="ECO:0000313" key="8">
    <source>
        <dbReference type="Proteomes" id="UP000198432"/>
    </source>
</evidence>
<dbReference type="SMART" id="SM00327">
    <property type="entry name" value="VWA"/>
    <property type="match status" value="1"/>
</dbReference>